<evidence type="ECO:0000256" key="3">
    <source>
        <dbReference type="ARBA" id="ARBA00013278"/>
    </source>
</evidence>
<comment type="similarity">
    <text evidence="14">Belongs to the phospholipase A2 family.</text>
</comment>
<dbReference type="SMART" id="SM00085">
    <property type="entry name" value="PA2c"/>
    <property type="match status" value="1"/>
</dbReference>
<evidence type="ECO:0000256" key="1">
    <source>
        <dbReference type="ARBA" id="ARBA00001604"/>
    </source>
</evidence>
<evidence type="ECO:0000256" key="11">
    <source>
        <dbReference type="PIRSR" id="PIRSR601211-1"/>
    </source>
</evidence>
<keyword evidence="8" id="KW-0442">Lipid degradation</keyword>
<sequence length="146" mass="15995">MNPAHLLVLAAVCVSLLGASSIPPEPLNLINFKRMIECTTRRSVWDFTNYGCYCGSGGRGTPVDELDRCCKVHDDCYAAAEKYHKCSPKATLYTSTCSSRTGNVTCKGNGTNCKDFVCNCDRTAALCFAKAPYNNKNFKIDPSRCQ</sequence>
<feature type="binding site" evidence="12">
    <location>
        <position position="74"/>
    </location>
    <ligand>
        <name>Ca(2+)</name>
        <dbReference type="ChEBI" id="CHEBI:29108"/>
    </ligand>
</feature>
<dbReference type="GO" id="GO:0005576">
    <property type="term" value="C:extracellular region"/>
    <property type="evidence" value="ECO:0007669"/>
    <property type="project" value="UniProtKB-SubCell"/>
</dbReference>
<feature type="domain" description="Phospholipase A2-like central" evidence="16">
    <location>
        <begin position="28"/>
        <end position="146"/>
    </location>
</feature>
<feature type="binding site" evidence="12">
    <location>
        <position position="53"/>
    </location>
    <ligand>
        <name>Ca(2+)</name>
        <dbReference type="ChEBI" id="CHEBI:29108"/>
    </ligand>
</feature>
<dbReference type="GO" id="GO:0005509">
    <property type="term" value="F:calcium ion binding"/>
    <property type="evidence" value="ECO:0007669"/>
    <property type="project" value="InterPro"/>
</dbReference>
<evidence type="ECO:0000256" key="7">
    <source>
        <dbReference type="ARBA" id="ARBA00022837"/>
    </source>
</evidence>
<reference evidence="17" key="1">
    <citation type="submission" date="2014-05" db="EMBL/GenBank/DDBJ databases">
        <title>The extremes of toxin expression variation revealed in two sympatric snake species.</title>
        <authorList>
            <person name="Margres M.J."/>
            <person name="Wray K.P."/>
            <person name="McGivern J.J."/>
            <person name="Seavy M."/>
            <person name="Sanader D."/>
            <person name="Facente J."/>
            <person name="Rokyta D.R."/>
        </authorList>
    </citation>
    <scope>NUCLEOTIDE SEQUENCE</scope>
</reference>
<feature type="binding site" evidence="12">
    <location>
        <position position="57"/>
    </location>
    <ligand>
        <name>Ca(2+)</name>
        <dbReference type="ChEBI" id="CHEBI:29108"/>
    </ligand>
</feature>
<feature type="disulfide bond" evidence="13">
    <location>
        <begin position="69"/>
        <end position="127"/>
    </location>
</feature>
<evidence type="ECO:0000313" key="18">
    <source>
        <dbReference type="EMBL" id="JAS04984.1"/>
    </source>
</evidence>
<keyword evidence="15" id="KW-0732">Signal</keyword>
<dbReference type="EC" id="3.1.1.4" evidence="3"/>
<dbReference type="FunFam" id="1.20.90.10:FF:000007">
    <property type="entry name" value="Acidic phospholipase A2"/>
    <property type="match status" value="1"/>
</dbReference>
<dbReference type="EMBL" id="GDBF01000102">
    <property type="protein sequence ID" value="JAS04984.1"/>
    <property type="molecule type" value="Transcribed_RNA"/>
</dbReference>
<comment type="catalytic activity">
    <reaction evidence="1">
        <text>a 1,2-diacyl-sn-glycero-3-phosphocholine + H2O = a 1-acyl-sn-glycero-3-phosphocholine + a fatty acid + H(+)</text>
        <dbReference type="Rhea" id="RHEA:15801"/>
        <dbReference type="ChEBI" id="CHEBI:15377"/>
        <dbReference type="ChEBI" id="CHEBI:15378"/>
        <dbReference type="ChEBI" id="CHEBI:28868"/>
        <dbReference type="ChEBI" id="CHEBI:57643"/>
        <dbReference type="ChEBI" id="CHEBI:58168"/>
        <dbReference type="EC" id="3.1.1.4"/>
    </reaction>
</comment>
<dbReference type="Pfam" id="PF00068">
    <property type="entry name" value="Phospholip_A2_1"/>
    <property type="match status" value="1"/>
</dbReference>
<feature type="disulfide bond" evidence="13">
    <location>
        <begin position="76"/>
        <end position="120"/>
    </location>
</feature>
<dbReference type="GO" id="GO:0005543">
    <property type="term" value="F:phospholipid binding"/>
    <property type="evidence" value="ECO:0007669"/>
    <property type="project" value="TreeGrafter"/>
</dbReference>
<accession>A0A0F7YYV2</accession>
<dbReference type="GO" id="GO:0006644">
    <property type="term" value="P:phospholipid metabolic process"/>
    <property type="evidence" value="ECO:0007669"/>
    <property type="project" value="InterPro"/>
</dbReference>
<evidence type="ECO:0000256" key="13">
    <source>
        <dbReference type="PIRSR" id="PIRSR601211-3"/>
    </source>
</evidence>
<evidence type="ECO:0000256" key="15">
    <source>
        <dbReference type="RuleBase" id="RU361236"/>
    </source>
</evidence>
<dbReference type="Gene3D" id="1.20.90.10">
    <property type="entry name" value="Phospholipase A2 domain"/>
    <property type="match status" value="1"/>
</dbReference>
<name>A0A0F7YYV2_MICFL</name>
<dbReference type="PROSITE" id="PS00119">
    <property type="entry name" value="PA2_ASP"/>
    <property type="match status" value="1"/>
</dbReference>
<feature type="disulfide bond" evidence="13">
    <location>
        <begin position="86"/>
        <end position="113"/>
    </location>
</feature>
<evidence type="ECO:0000256" key="6">
    <source>
        <dbReference type="ARBA" id="ARBA00022801"/>
    </source>
</evidence>
<keyword evidence="9" id="KW-0443">Lipid metabolism</keyword>
<proteinExistence type="evidence at transcript level"/>
<evidence type="ECO:0000256" key="4">
    <source>
        <dbReference type="ARBA" id="ARBA00022525"/>
    </source>
</evidence>
<dbReference type="InterPro" id="IPR016090">
    <property type="entry name" value="PLA2-like_dom"/>
</dbReference>
<keyword evidence="4 15" id="KW-0964">Secreted</keyword>
<evidence type="ECO:0000256" key="9">
    <source>
        <dbReference type="ARBA" id="ARBA00023098"/>
    </source>
</evidence>
<feature type="chain" id="PRO_5010593949" description="phospholipase A2" evidence="15">
    <location>
        <begin position="22"/>
        <end position="146"/>
    </location>
</feature>
<dbReference type="PANTHER" id="PTHR11716:SF94">
    <property type="entry name" value="PHOSPHOLIPASE A2"/>
    <property type="match status" value="1"/>
</dbReference>
<keyword evidence="5 12" id="KW-0479">Metal-binding</keyword>
<dbReference type="InterPro" id="IPR033113">
    <property type="entry name" value="PLA2_histidine"/>
</dbReference>
<keyword evidence="10 13" id="KW-1015">Disulfide bond</keyword>
<reference evidence="18" key="2">
    <citation type="journal article" date="2015" name="G3 (Bethesda)">
        <title>Post-transcriptional mechanisms contribute little to phenotypic variation in snake venoms.</title>
        <authorList>
            <person name="Rokyta D.R."/>
            <person name="Margres M.J."/>
            <person name="Calvin K."/>
        </authorList>
    </citation>
    <scope>NUCLEOTIDE SEQUENCE</scope>
</reference>
<feature type="binding site" evidence="12">
    <location>
        <position position="55"/>
    </location>
    <ligand>
        <name>Ca(2+)</name>
        <dbReference type="ChEBI" id="CHEBI:29108"/>
    </ligand>
</feature>
<feature type="disulfide bond" evidence="13">
    <location>
        <begin position="106"/>
        <end position="118"/>
    </location>
</feature>
<keyword evidence="7 12" id="KW-0106">Calcium</keyword>
<evidence type="ECO:0000256" key="2">
    <source>
        <dbReference type="ARBA" id="ARBA00004613"/>
    </source>
</evidence>
<feature type="active site" evidence="11">
    <location>
        <position position="73"/>
    </location>
</feature>
<dbReference type="EMBL" id="GBEW01001370">
    <property type="protein sequence ID" value="JAI08995.1"/>
    <property type="molecule type" value="mRNA"/>
</dbReference>
<dbReference type="GO" id="GO:0016042">
    <property type="term" value="P:lipid catabolic process"/>
    <property type="evidence" value="ECO:0007669"/>
    <property type="project" value="UniProtKB-KW"/>
</dbReference>
<protein>
    <recommendedName>
        <fullName evidence="3">phospholipase A2</fullName>
        <ecNumber evidence="3">3.1.1.4</ecNumber>
    </recommendedName>
</protein>
<organism evidence="17">
    <name type="scientific">Micrurus fulvius</name>
    <name type="common">Eastern coral snake</name>
    <name type="synonym">Coluber fulvius</name>
    <dbReference type="NCBI Taxonomy" id="8637"/>
    <lineage>
        <taxon>Eukaryota</taxon>
        <taxon>Metazoa</taxon>
        <taxon>Chordata</taxon>
        <taxon>Craniata</taxon>
        <taxon>Vertebrata</taxon>
        <taxon>Euteleostomi</taxon>
        <taxon>Lepidosauria</taxon>
        <taxon>Squamata</taxon>
        <taxon>Bifurcata</taxon>
        <taxon>Unidentata</taxon>
        <taxon>Episquamata</taxon>
        <taxon>Toxicofera</taxon>
        <taxon>Serpentes</taxon>
        <taxon>Colubroidea</taxon>
        <taxon>Elapidae</taxon>
        <taxon>Elapinae</taxon>
        <taxon>Micrurus</taxon>
    </lineage>
</organism>
<dbReference type="PROSITE" id="PS00118">
    <property type="entry name" value="PA2_HIS"/>
    <property type="match status" value="1"/>
</dbReference>
<evidence type="ECO:0000256" key="12">
    <source>
        <dbReference type="PIRSR" id="PIRSR601211-2"/>
    </source>
</evidence>
<dbReference type="InterPro" id="IPR036444">
    <property type="entry name" value="PLipase_A2_dom_sf"/>
</dbReference>
<dbReference type="AlphaFoldDB" id="A0A0F7YYV2"/>
<keyword evidence="6" id="KW-0378">Hydrolase</keyword>
<evidence type="ECO:0000256" key="14">
    <source>
        <dbReference type="RuleBase" id="RU003654"/>
    </source>
</evidence>
<feature type="disulfide bond" evidence="13">
    <location>
        <begin position="54"/>
        <end position="70"/>
    </location>
</feature>
<dbReference type="InterPro" id="IPR033112">
    <property type="entry name" value="PLA2_Asp_AS"/>
</dbReference>
<feature type="active site" evidence="11">
    <location>
        <position position="121"/>
    </location>
</feature>
<evidence type="ECO:0000256" key="10">
    <source>
        <dbReference type="ARBA" id="ARBA00023157"/>
    </source>
</evidence>
<evidence type="ECO:0000256" key="5">
    <source>
        <dbReference type="ARBA" id="ARBA00022723"/>
    </source>
</evidence>
<dbReference type="GO" id="GO:0047498">
    <property type="term" value="F:calcium-dependent phospholipase A2 activity"/>
    <property type="evidence" value="ECO:0007669"/>
    <property type="project" value="TreeGrafter"/>
</dbReference>
<dbReference type="SUPFAM" id="SSF48619">
    <property type="entry name" value="Phospholipase A2, PLA2"/>
    <property type="match status" value="1"/>
</dbReference>
<comment type="cofactor">
    <cofactor evidence="12">
        <name>Ca(2+)</name>
        <dbReference type="ChEBI" id="CHEBI:29108"/>
    </cofactor>
    <text evidence="12">Binds 1 Ca(2+) ion per subunit.</text>
</comment>
<evidence type="ECO:0000259" key="16">
    <source>
        <dbReference type="SMART" id="SM00085"/>
    </source>
</evidence>
<comment type="subcellular location">
    <subcellularLocation>
        <location evidence="2 15">Secreted</location>
    </subcellularLocation>
</comment>
<evidence type="ECO:0000313" key="17">
    <source>
        <dbReference type="EMBL" id="JAI08995.1"/>
    </source>
</evidence>
<dbReference type="InterPro" id="IPR001211">
    <property type="entry name" value="PLA2"/>
</dbReference>
<dbReference type="PANTHER" id="PTHR11716">
    <property type="entry name" value="PHOSPHOLIPASE A2 FAMILY MEMBER"/>
    <property type="match status" value="1"/>
</dbReference>
<feature type="signal peptide" evidence="15">
    <location>
        <begin position="1"/>
        <end position="21"/>
    </location>
</feature>
<dbReference type="CDD" id="cd00125">
    <property type="entry name" value="PLA2c"/>
    <property type="match status" value="1"/>
</dbReference>
<evidence type="ECO:0000256" key="8">
    <source>
        <dbReference type="ARBA" id="ARBA00022963"/>
    </source>
</evidence>
<dbReference type="PRINTS" id="PR00389">
    <property type="entry name" value="PHPHLIPASEA2"/>
</dbReference>
<dbReference type="GO" id="GO:0050482">
    <property type="term" value="P:arachidonate secretion"/>
    <property type="evidence" value="ECO:0007669"/>
    <property type="project" value="InterPro"/>
</dbReference>